<evidence type="ECO:0000313" key="3">
    <source>
        <dbReference type="Proteomes" id="UP000442619"/>
    </source>
</evidence>
<protein>
    <submittedName>
        <fullName evidence="2">Uncharacterized protein</fullName>
    </submittedName>
</protein>
<feature type="coiled-coil region" evidence="1">
    <location>
        <begin position="177"/>
        <end position="204"/>
    </location>
</feature>
<accession>A0A844FSH3</accession>
<keyword evidence="1" id="KW-0175">Coiled coil</keyword>
<keyword evidence="3" id="KW-1185">Reference proteome</keyword>
<sequence length="269" mass="31149">MKYYDEAHLPPTIGQAIDAYGDQDIQSIQLYGEIDPTHGFIVTKKGFYFCVKQPGFVSFDDLEDIIIHKEHGKSDQLILKGAKTARFNGNEEFCEKIAQAVSELKDLPVHYDMSDVDAIYYYGGIILHDIQDDVYEDTTLTDLQEEYLHAYLEEIEENKETELQTYMMNMSLLGDKILKLVEELELDSEEIDALEAAVKRDQEKQKSMFDQAKEMYEKNPDLMKNMTGIDLENIKNKSPEELNQMLDDLCDRFHISKDQLMQLAAKFKQ</sequence>
<evidence type="ECO:0000256" key="1">
    <source>
        <dbReference type="SAM" id="Coils"/>
    </source>
</evidence>
<dbReference type="AlphaFoldDB" id="A0A844FSH3"/>
<evidence type="ECO:0000313" key="2">
    <source>
        <dbReference type="EMBL" id="MST88634.1"/>
    </source>
</evidence>
<dbReference type="EMBL" id="VUNM01000004">
    <property type="protein sequence ID" value="MST88634.1"/>
    <property type="molecule type" value="Genomic_DNA"/>
</dbReference>
<proteinExistence type="predicted"/>
<dbReference type="RefSeq" id="WP_154514566.1">
    <property type="nucleotide sequence ID" value="NZ_VUNM01000004.1"/>
</dbReference>
<name>A0A844FSH3_9FIRM</name>
<organism evidence="2 3">
    <name type="scientific">Sharpea porci</name>
    <dbReference type="NCBI Taxonomy" id="2652286"/>
    <lineage>
        <taxon>Bacteria</taxon>
        <taxon>Bacillati</taxon>
        <taxon>Bacillota</taxon>
        <taxon>Erysipelotrichia</taxon>
        <taxon>Erysipelotrichales</taxon>
        <taxon>Coprobacillaceae</taxon>
        <taxon>Sharpea</taxon>
    </lineage>
</organism>
<gene>
    <name evidence="2" type="ORF">FYJ79_03415</name>
</gene>
<reference evidence="2 3" key="1">
    <citation type="submission" date="2019-08" db="EMBL/GenBank/DDBJ databases">
        <title>In-depth cultivation of the pig gut microbiome towards novel bacterial diversity and tailored functional studies.</title>
        <authorList>
            <person name="Wylensek D."/>
            <person name="Hitch T.C.A."/>
            <person name="Clavel T."/>
        </authorList>
    </citation>
    <scope>NUCLEOTIDE SEQUENCE [LARGE SCALE GENOMIC DNA]</scope>
    <source>
        <strain evidence="2 3">CA-Schmier-601-WT-3</strain>
    </source>
</reference>
<comment type="caution">
    <text evidence="2">The sequence shown here is derived from an EMBL/GenBank/DDBJ whole genome shotgun (WGS) entry which is preliminary data.</text>
</comment>
<dbReference type="Proteomes" id="UP000442619">
    <property type="component" value="Unassembled WGS sequence"/>
</dbReference>